<dbReference type="STRING" id="158607.A0A2P5HF90"/>
<dbReference type="PANTHER" id="PTHR37471">
    <property type="entry name" value="UNNAMED PRODUCT"/>
    <property type="match status" value="1"/>
</dbReference>
<dbReference type="InParanoid" id="A0A2P5HF90"/>
<keyword evidence="1" id="KW-1133">Transmembrane helix</keyword>
<protein>
    <recommendedName>
        <fullName evidence="4">AB hydrolase-1 domain-containing protein</fullName>
    </recommendedName>
</protein>
<dbReference type="Proteomes" id="UP000094444">
    <property type="component" value="Unassembled WGS sequence"/>
</dbReference>
<dbReference type="SUPFAM" id="SSF53474">
    <property type="entry name" value="alpha/beta-Hydrolases"/>
    <property type="match status" value="1"/>
</dbReference>
<evidence type="ECO:0000313" key="2">
    <source>
        <dbReference type="EMBL" id="POS68920.1"/>
    </source>
</evidence>
<keyword evidence="1" id="KW-0472">Membrane</keyword>
<dbReference type="Gene3D" id="3.40.50.1820">
    <property type="entry name" value="alpha/beta hydrolase"/>
    <property type="match status" value="1"/>
</dbReference>
<evidence type="ECO:0000256" key="1">
    <source>
        <dbReference type="SAM" id="Phobius"/>
    </source>
</evidence>
<evidence type="ECO:0000313" key="3">
    <source>
        <dbReference type="Proteomes" id="UP000094444"/>
    </source>
</evidence>
<accession>A0A2P5HF90</accession>
<proteinExistence type="predicted"/>
<name>A0A2P5HF90_DIAHE</name>
<comment type="caution">
    <text evidence="2">The sequence shown here is derived from an EMBL/GenBank/DDBJ whole genome shotgun (WGS) entry which is preliminary data.</text>
</comment>
<dbReference type="EMBL" id="MAVT02002916">
    <property type="protein sequence ID" value="POS68920.1"/>
    <property type="molecule type" value="Genomic_DNA"/>
</dbReference>
<feature type="transmembrane region" description="Helical" evidence="1">
    <location>
        <begin position="49"/>
        <end position="72"/>
    </location>
</feature>
<keyword evidence="1" id="KW-0812">Transmembrane</keyword>
<sequence length="546" mass="62447">MSVRRRGTSFYEYTIIRALITLLQHPLAFYAAGLAACLIGANLSPSRAWWWKATCTVLSLISIESIFALFIWRPYTKRLEEPARHPPLSSAAERRALFERCMTTVPSFETYFRMWFLGAELSDIRRENIREFLLWAFFDVESRSDMQKHTSRDDDEYGAEVDQYIARIENLWGRPFASGRGSAKCLRLTIDSIETKYRTVWWYAIVALLDIITHVVLLLNGFEYYAQSRDRSVFPPRIQQRFASRRSSAGSLSYWHREHKSDGLPVVFFHGIGLGLWPYLRFLKEMCAIHGNGRGQTGIIAVEVLPVCFRLTDPPLEKETFIRELEKILHHHTWERFTLVSHSYGSTLSTHAIRSPELREKIPAVVLIDPVSILLHLPDVAYNFTRRQPKTAIELLLWYFASTDPGVAHCLGRHFFWRDNAIWADELTGRNTSKGSRGNGYGNLRQVAVCLAGFDFIVDSHNIARYLTEGDREILSVGLQGEQARCEVPGTQTAGISGTDDEHRPSVGSGIDVLWFHDKDHAQVFGSGRERGRIVAVIQDYCKVNE</sequence>
<dbReference type="PANTHER" id="PTHR37471:SF1">
    <property type="entry name" value="AB HYDROLASE-1 DOMAIN-CONTAINING PROTEIN"/>
    <property type="match status" value="1"/>
</dbReference>
<feature type="transmembrane region" description="Helical" evidence="1">
    <location>
        <begin position="200"/>
        <end position="222"/>
    </location>
</feature>
<keyword evidence="3" id="KW-1185">Reference proteome</keyword>
<dbReference type="AlphaFoldDB" id="A0A2P5HF90"/>
<organism evidence="2 3">
    <name type="scientific">Diaporthe helianthi</name>
    <dbReference type="NCBI Taxonomy" id="158607"/>
    <lineage>
        <taxon>Eukaryota</taxon>
        <taxon>Fungi</taxon>
        <taxon>Dikarya</taxon>
        <taxon>Ascomycota</taxon>
        <taxon>Pezizomycotina</taxon>
        <taxon>Sordariomycetes</taxon>
        <taxon>Sordariomycetidae</taxon>
        <taxon>Diaporthales</taxon>
        <taxon>Diaporthaceae</taxon>
        <taxon>Diaporthe</taxon>
    </lineage>
</organism>
<dbReference type="OrthoDB" id="6431331at2759"/>
<feature type="transmembrane region" description="Helical" evidence="1">
    <location>
        <begin position="21"/>
        <end position="43"/>
    </location>
</feature>
<gene>
    <name evidence="2" type="ORF">DHEL01_v212686</name>
</gene>
<dbReference type="InterPro" id="IPR029058">
    <property type="entry name" value="AB_hydrolase_fold"/>
</dbReference>
<evidence type="ECO:0008006" key="4">
    <source>
        <dbReference type="Google" id="ProtNLM"/>
    </source>
</evidence>
<reference evidence="2" key="1">
    <citation type="submission" date="2017-09" db="EMBL/GenBank/DDBJ databases">
        <title>Polyketide synthases of a Diaporthe helianthi virulent isolate.</title>
        <authorList>
            <person name="Baroncelli R."/>
        </authorList>
    </citation>
    <scope>NUCLEOTIDE SEQUENCE [LARGE SCALE GENOMIC DNA]</scope>
    <source>
        <strain evidence="2">7/96</strain>
    </source>
</reference>